<dbReference type="GO" id="GO:0005524">
    <property type="term" value="F:ATP binding"/>
    <property type="evidence" value="ECO:0007669"/>
    <property type="project" value="UniProtKB-KW"/>
</dbReference>
<dbReference type="PANTHER" id="PTHR43776">
    <property type="entry name" value="TRANSPORT ATP-BINDING PROTEIN"/>
    <property type="match status" value="1"/>
</dbReference>
<reference evidence="6" key="2">
    <citation type="journal article" date="2021" name="PeerJ">
        <title>Extensive microbial diversity within the chicken gut microbiome revealed by metagenomics and culture.</title>
        <authorList>
            <person name="Gilroy R."/>
            <person name="Ravi A."/>
            <person name="Getino M."/>
            <person name="Pursley I."/>
            <person name="Horton D.L."/>
            <person name="Alikhan N.F."/>
            <person name="Baker D."/>
            <person name="Gharbi K."/>
            <person name="Hall N."/>
            <person name="Watson M."/>
            <person name="Adriaenssens E.M."/>
            <person name="Foster-Nyarko E."/>
            <person name="Jarju S."/>
            <person name="Secka A."/>
            <person name="Antonio M."/>
            <person name="Oren A."/>
            <person name="Chaudhuri R.R."/>
            <person name="La Ragione R."/>
            <person name="Hildebrand F."/>
            <person name="Pallen M.J."/>
        </authorList>
    </citation>
    <scope>NUCLEOTIDE SEQUENCE</scope>
    <source>
        <strain evidence="6">CHK154-7741</strain>
    </source>
</reference>
<dbReference type="CDD" id="cd03257">
    <property type="entry name" value="ABC_NikE_OppD_transporters"/>
    <property type="match status" value="1"/>
</dbReference>
<dbReference type="InterPro" id="IPR017871">
    <property type="entry name" value="ABC_transporter-like_CS"/>
</dbReference>
<dbReference type="Pfam" id="PF00005">
    <property type="entry name" value="ABC_tran"/>
    <property type="match status" value="1"/>
</dbReference>
<dbReference type="InterPro" id="IPR050319">
    <property type="entry name" value="ABC_transp_ATP-bind"/>
</dbReference>
<keyword evidence="4 6" id="KW-0067">ATP-binding</keyword>
<dbReference type="PROSITE" id="PS50893">
    <property type="entry name" value="ABC_TRANSPORTER_2"/>
    <property type="match status" value="1"/>
</dbReference>
<keyword evidence="3" id="KW-0547">Nucleotide-binding</keyword>
<dbReference type="GO" id="GO:0016887">
    <property type="term" value="F:ATP hydrolysis activity"/>
    <property type="evidence" value="ECO:0007669"/>
    <property type="project" value="InterPro"/>
</dbReference>
<sequence>MQKLVEIKDLNMYYPLQSGFTFNGFGNPKQYLRALNGINLDIYKGEILGLVGESGCGKSTLGKSVLKLINPEGFVFFENENVLDLDTKQLKNFRKKSQMIFQNPYSSLDPRMTIYRLLREPLVVHGIRDKQEINTRIHEIISLVGLSEEDLKRYPHEFSGGQRQRIAIARALILKPQFLVADEPVSALDVSIQAQIITLLKELKDKLNLTILFISHDLGVVKYLSDRIAVMYLGDIVELAKADELFKDPRHPYTQALISAVPSIHKKQGEEIKLTGDLPSPVNPPKACKFHTRCHYAKDICSDIKIGEPKIIKISDSHYVKCHLYD</sequence>
<dbReference type="Pfam" id="PF08352">
    <property type="entry name" value="oligo_HPY"/>
    <property type="match status" value="1"/>
</dbReference>
<protein>
    <submittedName>
        <fullName evidence="6">ABC transporter ATP-binding protein</fullName>
    </submittedName>
</protein>
<reference evidence="6" key="1">
    <citation type="submission" date="2020-10" db="EMBL/GenBank/DDBJ databases">
        <authorList>
            <person name="Gilroy R."/>
        </authorList>
    </citation>
    <scope>NUCLEOTIDE SEQUENCE</scope>
    <source>
        <strain evidence="6">CHK154-7741</strain>
    </source>
</reference>
<dbReference type="InterPro" id="IPR003439">
    <property type="entry name" value="ABC_transporter-like_ATP-bd"/>
</dbReference>
<evidence type="ECO:0000256" key="1">
    <source>
        <dbReference type="ARBA" id="ARBA00005417"/>
    </source>
</evidence>
<evidence type="ECO:0000313" key="7">
    <source>
        <dbReference type="Proteomes" id="UP000886748"/>
    </source>
</evidence>
<feature type="domain" description="ABC transporter" evidence="5">
    <location>
        <begin position="5"/>
        <end position="258"/>
    </location>
</feature>
<organism evidence="6 7">
    <name type="scientific">Candidatus Limenecus avicola</name>
    <dbReference type="NCBI Taxonomy" id="2840847"/>
    <lineage>
        <taxon>Bacteria</taxon>
        <taxon>Bacillati</taxon>
        <taxon>Bacillota</taxon>
        <taxon>Clostridia</taxon>
        <taxon>Eubacteriales</taxon>
        <taxon>Clostridiaceae</taxon>
        <taxon>Clostridiaceae incertae sedis</taxon>
        <taxon>Candidatus Limenecus</taxon>
    </lineage>
</organism>
<keyword evidence="2" id="KW-0813">Transport</keyword>
<name>A0A9D1N0S0_9CLOT</name>
<accession>A0A9D1N0S0</accession>
<dbReference type="NCBIfam" id="TIGR01727">
    <property type="entry name" value="oligo_HPY"/>
    <property type="match status" value="1"/>
</dbReference>
<comment type="similarity">
    <text evidence="1">Belongs to the ABC transporter superfamily.</text>
</comment>
<dbReference type="Proteomes" id="UP000886748">
    <property type="component" value="Unassembled WGS sequence"/>
</dbReference>
<comment type="caution">
    <text evidence="6">The sequence shown here is derived from an EMBL/GenBank/DDBJ whole genome shotgun (WGS) entry which is preliminary data.</text>
</comment>
<evidence type="ECO:0000256" key="4">
    <source>
        <dbReference type="ARBA" id="ARBA00022840"/>
    </source>
</evidence>
<evidence type="ECO:0000259" key="5">
    <source>
        <dbReference type="PROSITE" id="PS50893"/>
    </source>
</evidence>
<dbReference type="AlphaFoldDB" id="A0A9D1N0S0"/>
<dbReference type="InterPro" id="IPR013563">
    <property type="entry name" value="Oligopep_ABC_C"/>
</dbReference>
<evidence type="ECO:0000256" key="2">
    <source>
        <dbReference type="ARBA" id="ARBA00022448"/>
    </source>
</evidence>
<dbReference type="EMBL" id="DVOD01000046">
    <property type="protein sequence ID" value="HIU92677.1"/>
    <property type="molecule type" value="Genomic_DNA"/>
</dbReference>
<dbReference type="InterPro" id="IPR003593">
    <property type="entry name" value="AAA+_ATPase"/>
</dbReference>
<dbReference type="FunFam" id="3.40.50.300:FF:000016">
    <property type="entry name" value="Oligopeptide ABC transporter ATP-binding component"/>
    <property type="match status" value="1"/>
</dbReference>
<dbReference type="GO" id="GO:0015833">
    <property type="term" value="P:peptide transport"/>
    <property type="evidence" value="ECO:0007669"/>
    <property type="project" value="InterPro"/>
</dbReference>
<dbReference type="PROSITE" id="PS00211">
    <property type="entry name" value="ABC_TRANSPORTER_1"/>
    <property type="match status" value="1"/>
</dbReference>
<dbReference type="InterPro" id="IPR027417">
    <property type="entry name" value="P-loop_NTPase"/>
</dbReference>
<dbReference type="SUPFAM" id="SSF52540">
    <property type="entry name" value="P-loop containing nucleoside triphosphate hydrolases"/>
    <property type="match status" value="1"/>
</dbReference>
<gene>
    <name evidence="6" type="ORF">IAD26_06025</name>
</gene>
<dbReference type="SMART" id="SM00382">
    <property type="entry name" value="AAA"/>
    <property type="match status" value="1"/>
</dbReference>
<evidence type="ECO:0000313" key="6">
    <source>
        <dbReference type="EMBL" id="HIU92677.1"/>
    </source>
</evidence>
<evidence type="ECO:0000256" key="3">
    <source>
        <dbReference type="ARBA" id="ARBA00022741"/>
    </source>
</evidence>
<proteinExistence type="inferred from homology"/>
<dbReference type="GO" id="GO:0055085">
    <property type="term" value="P:transmembrane transport"/>
    <property type="evidence" value="ECO:0007669"/>
    <property type="project" value="UniProtKB-ARBA"/>
</dbReference>
<dbReference type="Gene3D" id="3.40.50.300">
    <property type="entry name" value="P-loop containing nucleotide triphosphate hydrolases"/>
    <property type="match status" value="1"/>
</dbReference>